<accession>A0ABD5Y0J8</accession>
<dbReference type="InterPro" id="IPR012349">
    <property type="entry name" value="Split_barrel_FMN-bd"/>
</dbReference>
<evidence type="ECO:0000313" key="2">
    <source>
        <dbReference type="Proteomes" id="UP001596368"/>
    </source>
</evidence>
<dbReference type="InterPro" id="IPR024747">
    <property type="entry name" value="Pyridox_Oxase-rel"/>
</dbReference>
<reference evidence="1 2" key="1">
    <citation type="journal article" date="2019" name="Int. J. Syst. Evol. Microbiol.">
        <title>The Global Catalogue of Microorganisms (GCM) 10K type strain sequencing project: providing services to taxonomists for standard genome sequencing and annotation.</title>
        <authorList>
            <consortium name="The Broad Institute Genomics Platform"/>
            <consortium name="The Broad Institute Genome Sequencing Center for Infectious Disease"/>
            <person name="Wu L."/>
            <person name="Ma J."/>
        </authorList>
    </citation>
    <scope>NUCLEOTIDE SEQUENCE [LARGE SCALE GENOMIC DNA]</scope>
    <source>
        <strain evidence="1 2">DT92</strain>
    </source>
</reference>
<name>A0ABD5Y0J8_9EURY</name>
<dbReference type="Pfam" id="PF12900">
    <property type="entry name" value="Pyridox_ox_2"/>
    <property type="match status" value="1"/>
</dbReference>
<dbReference type="EMBL" id="JBHSZG010000008">
    <property type="protein sequence ID" value="MFC7137934.1"/>
    <property type="molecule type" value="Genomic_DNA"/>
</dbReference>
<proteinExistence type="predicted"/>
<dbReference type="Gene3D" id="2.30.110.10">
    <property type="entry name" value="Electron Transport, Fmn-binding Protein, Chain A"/>
    <property type="match status" value="1"/>
</dbReference>
<evidence type="ECO:0000313" key="1">
    <source>
        <dbReference type="EMBL" id="MFC7137934.1"/>
    </source>
</evidence>
<protein>
    <submittedName>
        <fullName evidence="1">Pyridoxamine 5'-phosphate oxidase family protein</fullName>
    </submittedName>
</protein>
<comment type="caution">
    <text evidence="1">The sequence shown here is derived from an EMBL/GenBank/DDBJ whole genome shotgun (WGS) entry which is preliminary data.</text>
</comment>
<dbReference type="Proteomes" id="UP001596368">
    <property type="component" value="Unassembled WGS sequence"/>
</dbReference>
<organism evidence="1 2">
    <name type="scientific">Halobaculum litoreum</name>
    <dbReference type="NCBI Taxonomy" id="3031998"/>
    <lineage>
        <taxon>Archaea</taxon>
        <taxon>Methanobacteriati</taxon>
        <taxon>Methanobacteriota</taxon>
        <taxon>Stenosarchaea group</taxon>
        <taxon>Halobacteria</taxon>
        <taxon>Halobacteriales</taxon>
        <taxon>Haloferacaceae</taxon>
        <taxon>Halobaculum</taxon>
    </lineage>
</organism>
<keyword evidence="2" id="KW-1185">Reference proteome</keyword>
<dbReference type="SUPFAM" id="SSF50475">
    <property type="entry name" value="FMN-binding split barrel"/>
    <property type="match status" value="1"/>
</dbReference>
<sequence>MDDTHVTDPVYTAGMTDGEVVRRLRAGETGVLALARADDAYAVPVSYRYVDGAIRFRLADDGHSRKLAFADATAEACFVVYGYEGPRESWSVIATGPIRALSAEEWGADPADVAERYTPLRVFDEAIEDTELRGYELRIEQITGRRTTG</sequence>
<dbReference type="AlphaFoldDB" id="A0ABD5Y0J8"/>
<gene>
    <name evidence="1" type="ORF">ACFQRB_18770</name>
</gene>